<gene>
    <name evidence="1" type="ORF">XELAEV_18009355mg</name>
</gene>
<dbReference type="AlphaFoldDB" id="A0A974DSJ6"/>
<protein>
    <submittedName>
        <fullName evidence="1">Uncharacterized protein</fullName>
    </submittedName>
</protein>
<evidence type="ECO:0000313" key="1">
    <source>
        <dbReference type="EMBL" id="OCT97132.1"/>
    </source>
</evidence>
<dbReference type="EMBL" id="CM004467">
    <property type="protein sequence ID" value="OCT97132.1"/>
    <property type="molecule type" value="Genomic_DNA"/>
</dbReference>
<proteinExistence type="predicted"/>
<dbReference type="Proteomes" id="UP000694892">
    <property type="component" value="Chromosome 1S"/>
</dbReference>
<organism evidence="1 2">
    <name type="scientific">Xenopus laevis</name>
    <name type="common">African clawed frog</name>
    <dbReference type="NCBI Taxonomy" id="8355"/>
    <lineage>
        <taxon>Eukaryota</taxon>
        <taxon>Metazoa</taxon>
        <taxon>Chordata</taxon>
        <taxon>Craniata</taxon>
        <taxon>Vertebrata</taxon>
        <taxon>Euteleostomi</taxon>
        <taxon>Amphibia</taxon>
        <taxon>Batrachia</taxon>
        <taxon>Anura</taxon>
        <taxon>Pipoidea</taxon>
        <taxon>Pipidae</taxon>
        <taxon>Xenopodinae</taxon>
        <taxon>Xenopus</taxon>
        <taxon>Xenopus</taxon>
    </lineage>
</organism>
<reference evidence="2" key="1">
    <citation type="journal article" date="2016" name="Nature">
        <title>Genome evolution in the allotetraploid frog Xenopus laevis.</title>
        <authorList>
            <person name="Session A.M."/>
            <person name="Uno Y."/>
            <person name="Kwon T."/>
            <person name="Chapman J.A."/>
            <person name="Toyoda A."/>
            <person name="Takahashi S."/>
            <person name="Fukui A."/>
            <person name="Hikosaka A."/>
            <person name="Suzuki A."/>
            <person name="Kondo M."/>
            <person name="van Heeringen S.J."/>
            <person name="Quigley I."/>
            <person name="Heinz S."/>
            <person name="Ogino H."/>
            <person name="Ochi H."/>
            <person name="Hellsten U."/>
            <person name="Lyons J.B."/>
            <person name="Simakov O."/>
            <person name="Putnam N."/>
            <person name="Stites J."/>
            <person name="Kuroki Y."/>
            <person name="Tanaka T."/>
            <person name="Michiue T."/>
            <person name="Watanabe M."/>
            <person name="Bogdanovic O."/>
            <person name="Lister R."/>
            <person name="Georgiou G."/>
            <person name="Paranjpe S.S."/>
            <person name="van Kruijsbergen I."/>
            <person name="Shu S."/>
            <person name="Carlson J."/>
            <person name="Kinoshita T."/>
            <person name="Ohta Y."/>
            <person name="Mawaribuchi S."/>
            <person name="Jenkins J."/>
            <person name="Grimwood J."/>
            <person name="Schmutz J."/>
            <person name="Mitros T."/>
            <person name="Mozaffari S.V."/>
            <person name="Suzuki Y."/>
            <person name="Haramoto Y."/>
            <person name="Yamamoto T.S."/>
            <person name="Takagi C."/>
            <person name="Heald R."/>
            <person name="Miller K."/>
            <person name="Haudenschild C."/>
            <person name="Kitzman J."/>
            <person name="Nakayama T."/>
            <person name="Izutsu Y."/>
            <person name="Robert J."/>
            <person name="Fortriede J."/>
            <person name="Burns K."/>
            <person name="Lotay V."/>
            <person name="Karimi K."/>
            <person name="Yasuoka Y."/>
            <person name="Dichmann D.S."/>
            <person name="Flajnik M.F."/>
            <person name="Houston D.W."/>
            <person name="Shendure J."/>
            <person name="DuPasquier L."/>
            <person name="Vize P.D."/>
            <person name="Zorn A.M."/>
            <person name="Ito M."/>
            <person name="Marcotte E.M."/>
            <person name="Wallingford J.B."/>
            <person name="Ito Y."/>
            <person name="Asashima M."/>
            <person name="Ueno N."/>
            <person name="Matsuda Y."/>
            <person name="Veenstra G.J."/>
            <person name="Fujiyama A."/>
            <person name="Harland R.M."/>
            <person name="Taira M."/>
            <person name="Rokhsar D.S."/>
        </authorList>
    </citation>
    <scope>NUCLEOTIDE SEQUENCE [LARGE SCALE GENOMIC DNA]</scope>
    <source>
        <strain evidence="2">J</strain>
    </source>
</reference>
<name>A0A974DSJ6_XENLA</name>
<accession>A0A974DSJ6</accession>
<sequence>MSHKPNSLPSLACQKKKNRAESNAWSRFAEAESNLLAVLCLHIRSSPSHC</sequence>
<evidence type="ECO:0000313" key="2">
    <source>
        <dbReference type="Proteomes" id="UP000694892"/>
    </source>
</evidence>